<evidence type="ECO:0000313" key="2">
    <source>
        <dbReference type="Proteomes" id="UP000318825"/>
    </source>
</evidence>
<comment type="caution">
    <text evidence="1">The sequence shown here is derived from an EMBL/GenBank/DDBJ whole genome shotgun (WGS) entry which is preliminary data.</text>
</comment>
<reference evidence="1 2" key="1">
    <citation type="submission" date="2019-06" db="EMBL/GenBank/DDBJ databases">
        <title>Whole genome shotgun sequence of Nitrobacter winogradskyi NBRC 14297.</title>
        <authorList>
            <person name="Hosoyama A."/>
            <person name="Uohara A."/>
            <person name="Ohji S."/>
            <person name="Ichikawa N."/>
        </authorList>
    </citation>
    <scope>NUCLEOTIDE SEQUENCE [LARGE SCALE GENOMIC DNA]</scope>
    <source>
        <strain evidence="1 2">NBRC 14297</strain>
    </source>
</reference>
<gene>
    <name evidence="1" type="ORF">NWI01_35920</name>
</gene>
<evidence type="ECO:0000313" key="1">
    <source>
        <dbReference type="EMBL" id="GEC17700.1"/>
    </source>
</evidence>
<proteinExistence type="predicted"/>
<dbReference type="AlphaFoldDB" id="A0A4Y3WHT1"/>
<organism evidence="1 2">
    <name type="scientific">Nitrobacter winogradskyi</name>
    <name type="common">Nitrobacter agilis</name>
    <dbReference type="NCBI Taxonomy" id="913"/>
    <lineage>
        <taxon>Bacteria</taxon>
        <taxon>Pseudomonadati</taxon>
        <taxon>Pseudomonadota</taxon>
        <taxon>Alphaproteobacteria</taxon>
        <taxon>Hyphomicrobiales</taxon>
        <taxon>Nitrobacteraceae</taxon>
        <taxon>Nitrobacter</taxon>
    </lineage>
</organism>
<protein>
    <submittedName>
        <fullName evidence="1">Uncharacterized protein</fullName>
    </submittedName>
</protein>
<sequence length="83" mass="9538">MCIGFGGMRVDRAVVREVLDRLQPLAIEAALAAMEAQNVYHCDKRQQIENAIQHAQYEVARARRQYDVVDPDNRLVASELERR</sequence>
<dbReference type="Proteomes" id="UP000318825">
    <property type="component" value="Unassembled WGS sequence"/>
</dbReference>
<name>A0A4Y3WHT1_NITWI</name>
<dbReference type="EMBL" id="BJNF01000142">
    <property type="protein sequence ID" value="GEC17700.1"/>
    <property type="molecule type" value="Genomic_DNA"/>
</dbReference>
<accession>A0A4Y3WHT1</accession>